<accession>A0A133KKP7</accession>
<dbReference type="PATRIC" id="fig|1681.53.peg.1939"/>
<evidence type="ECO:0000313" key="2">
    <source>
        <dbReference type="Proteomes" id="UP000070092"/>
    </source>
</evidence>
<evidence type="ECO:0000313" key="1">
    <source>
        <dbReference type="EMBL" id="KWZ80064.1"/>
    </source>
</evidence>
<organism evidence="1 2">
    <name type="scientific">Bifidobacterium bifidum</name>
    <dbReference type="NCBI Taxonomy" id="1681"/>
    <lineage>
        <taxon>Bacteria</taxon>
        <taxon>Bacillati</taxon>
        <taxon>Actinomycetota</taxon>
        <taxon>Actinomycetes</taxon>
        <taxon>Bifidobacteriales</taxon>
        <taxon>Bifidobacteriaceae</taxon>
        <taxon>Bifidobacterium</taxon>
    </lineage>
</organism>
<dbReference type="Proteomes" id="UP000070092">
    <property type="component" value="Unassembled WGS sequence"/>
</dbReference>
<proteinExistence type="predicted"/>
<sequence>MALPWRQRGCDGDAVTMLMACGSDDMLPWAYRRMTWSGRYRI</sequence>
<gene>
    <name evidence="1" type="ORF">HMPREF3196_01990</name>
</gene>
<dbReference type="AlphaFoldDB" id="A0A133KKP7"/>
<reference evidence="1 2" key="1">
    <citation type="submission" date="2016-01" db="EMBL/GenBank/DDBJ databases">
        <authorList>
            <person name="Oliw E.H."/>
        </authorList>
    </citation>
    <scope>NUCLEOTIDE SEQUENCE [LARGE SCALE GENOMIC DNA]</scope>
    <source>
        <strain evidence="1 2">MJR8628B</strain>
    </source>
</reference>
<name>A0A133KKP7_BIFBI</name>
<protein>
    <submittedName>
        <fullName evidence="1">Uncharacterized protein</fullName>
    </submittedName>
</protein>
<comment type="caution">
    <text evidence="1">The sequence shown here is derived from an EMBL/GenBank/DDBJ whole genome shotgun (WGS) entry which is preliminary data.</text>
</comment>
<dbReference type="EMBL" id="LRPO01000054">
    <property type="protein sequence ID" value="KWZ80064.1"/>
    <property type="molecule type" value="Genomic_DNA"/>
</dbReference>